<comment type="caution">
    <text evidence="1">The sequence shown here is derived from an EMBL/GenBank/DDBJ whole genome shotgun (WGS) entry which is preliminary data.</text>
</comment>
<sequence>MSQDITTPIITYIPTPTVDLSSVTPIINSAESVLNSALSVYETATDKVTTLSLANIIQQAQATLSYYGELEAYATATNEADKASIASAAATASAVMKELFDSRAYLSGKNPSLGGNSALIAVFAVFFIIHFLYGGYVRQWWFMISWSMGLILEVIGYVGRVWLSKNINSFNAYVMQLVCVTIAPCFLMAGIYFILAQVTVIIGLKYSLLKPMWYSNFFIFCDVTSIVIQAVGGAIAAVDLGNFESTDTGAHIMVAGLAFQVFSMGLFQFFWYLFLFKAYRDYKKNGSQNFPPRYALIRSEKLFIPFLVAVSLSVIFVFVRSIYRLIELAEGFSSILAVDEIYFMILEALMMCLAVLSLTLIHPGYVYGRRSKIVVKGHVMYRYEEGLDTESERGFSDYEEEHGFSSGDEQDDLKAKANKKTSKFKKMFSFKKTQNSENLEKSEDVREEIN</sequence>
<organism evidence="1 2">
    <name type="scientific">Candida boidinii</name>
    <name type="common">Yeast</name>
    <dbReference type="NCBI Taxonomy" id="5477"/>
    <lineage>
        <taxon>Eukaryota</taxon>
        <taxon>Fungi</taxon>
        <taxon>Dikarya</taxon>
        <taxon>Ascomycota</taxon>
        <taxon>Saccharomycotina</taxon>
        <taxon>Pichiomycetes</taxon>
        <taxon>Pichiales</taxon>
        <taxon>Pichiaceae</taxon>
        <taxon>Ogataea</taxon>
        <taxon>Ogataea/Candida clade</taxon>
    </lineage>
</organism>
<keyword evidence="2" id="KW-1185">Reference proteome</keyword>
<name>A0ACB5TVH3_CANBO</name>
<dbReference type="Proteomes" id="UP001165101">
    <property type="component" value="Unassembled WGS sequence"/>
</dbReference>
<protein>
    <submittedName>
        <fullName evidence="1">Unnamed protein product</fullName>
    </submittedName>
</protein>
<proteinExistence type="predicted"/>
<reference evidence="1" key="1">
    <citation type="submission" date="2023-04" db="EMBL/GenBank/DDBJ databases">
        <title>Candida boidinii NBRC 1967.</title>
        <authorList>
            <person name="Ichikawa N."/>
            <person name="Sato H."/>
            <person name="Tonouchi N."/>
        </authorList>
    </citation>
    <scope>NUCLEOTIDE SEQUENCE</scope>
    <source>
        <strain evidence="1">NBRC 1967</strain>
    </source>
</reference>
<dbReference type="EMBL" id="BSXV01002313">
    <property type="protein sequence ID" value="GME95463.1"/>
    <property type="molecule type" value="Genomic_DNA"/>
</dbReference>
<gene>
    <name evidence="1" type="ORF">Cboi01_000391400</name>
</gene>
<evidence type="ECO:0000313" key="1">
    <source>
        <dbReference type="EMBL" id="GME95463.1"/>
    </source>
</evidence>
<evidence type="ECO:0000313" key="2">
    <source>
        <dbReference type="Proteomes" id="UP001165101"/>
    </source>
</evidence>
<accession>A0ACB5TVH3</accession>